<gene>
    <name evidence="2" type="ORF">SmJEL517_g05906</name>
</gene>
<sequence length="354" mass="40938">MTGSWVPREDYLHLTPYGPDLTYHWGPLSPMWRQWAKQQPMLPILYHQIPNVFWLLTSSLALVYFMRTYRIMPRRPTLTLMKAPLLAKVMWLHHITHTLFYIMELLVTDMYNLYTPMFFHHIAASSLMTLCMIEPAILCVVYVMPFFIHGIFWVRGASEFDLLTVYNYSLLIAGVWGTYDAAKLRVVTPTIPVICLALSSVNVFTYCWSYQGYYCPPPMLPLDRKAELTIGLILWFLVLVSGCTYIGRRHRKNDVDIDLDFNTLPTMGDIRIHRTSSSSSWNILHSLRMWTTRWRHAVSSPSPKYSRINGLEANNSSNGAGEAVINMSTMWEASPQDLGRSGFFINTEHPRKNV</sequence>
<feature type="transmembrane region" description="Helical" evidence="1">
    <location>
        <begin position="191"/>
        <end position="208"/>
    </location>
</feature>
<feature type="transmembrane region" description="Helical" evidence="1">
    <location>
        <begin position="228"/>
        <end position="247"/>
    </location>
</feature>
<dbReference type="EMBL" id="QEAO01000064">
    <property type="protein sequence ID" value="TPX30567.1"/>
    <property type="molecule type" value="Genomic_DNA"/>
</dbReference>
<dbReference type="RefSeq" id="XP_031022206.1">
    <property type="nucleotide sequence ID" value="XM_031171832.1"/>
</dbReference>
<evidence type="ECO:0000313" key="2">
    <source>
        <dbReference type="EMBL" id="TPX30567.1"/>
    </source>
</evidence>
<organism evidence="2 3">
    <name type="scientific">Synchytrium microbalum</name>
    <dbReference type="NCBI Taxonomy" id="1806994"/>
    <lineage>
        <taxon>Eukaryota</taxon>
        <taxon>Fungi</taxon>
        <taxon>Fungi incertae sedis</taxon>
        <taxon>Chytridiomycota</taxon>
        <taxon>Chytridiomycota incertae sedis</taxon>
        <taxon>Chytridiomycetes</taxon>
        <taxon>Synchytriales</taxon>
        <taxon>Synchytriaceae</taxon>
        <taxon>Synchytrium</taxon>
    </lineage>
</organism>
<feature type="transmembrane region" description="Helical" evidence="1">
    <location>
        <begin position="44"/>
        <end position="65"/>
    </location>
</feature>
<dbReference type="AlphaFoldDB" id="A0A507BLI1"/>
<feature type="transmembrane region" description="Helical" evidence="1">
    <location>
        <begin position="160"/>
        <end position="179"/>
    </location>
</feature>
<keyword evidence="1" id="KW-0472">Membrane</keyword>
<dbReference type="Proteomes" id="UP000319731">
    <property type="component" value="Unassembled WGS sequence"/>
</dbReference>
<feature type="transmembrane region" description="Helical" evidence="1">
    <location>
        <begin position="123"/>
        <end position="148"/>
    </location>
</feature>
<evidence type="ECO:0000256" key="1">
    <source>
        <dbReference type="SAM" id="Phobius"/>
    </source>
</evidence>
<accession>A0A507BLI1</accession>
<keyword evidence="1" id="KW-1133">Transmembrane helix</keyword>
<comment type="caution">
    <text evidence="2">The sequence shown here is derived from an EMBL/GenBank/DDBJ whole genome shotgun (WGS) entry which is preliminary data.</text>
</comment>
<reference evidence="2 3" key="1">
    <citation type="journal article" date="2019" name="Sci. Rep.">
        <title>Comparative genomics of chytrid fungi reveal insights into the obligate biotrophic and pathogenic lifestyle of Synchytrium endobioticum.</title>
        <authorList>
            <person name="van de Vossenberg B.T.L.H."/>
            <person name="Warris S."/>
            <person name="Nguyen H.D.T."/>
            <person name="van Gent-Pelzer M.P.E."/>
            <person name="Joly D.L."/>
            <person name="van de Geest H.C."/>
            <person name="Bonants P.J.M."/>
            <person name="Smith D.S."/>
            <person name="Levesque C.A."/>
            <person name="van der Lee T.A.J."/>
        </authorList>
    </citation>
    <scope>NUCLEOTIDE SEQUENCE [LARGE SCALE GENOMIC DNA]</scope>
    <source>
        <strain evidence="2 3">JEL517</strain>
    </source>
</reference>
<keyword evidence="3" id="KW-1185">Reference proteome</keyword>
<dbReference type="OrthoDB" id="2121269at2759"/>
<evidence type="ECO:0000313" key="3">
    <source>
        <dbReference type="Proteomes" id="UP000319731"/>
    </source>
</evidence>
<proteinExistence type="predicted"/>
<keyword evidence="1" id="KW-0812">Transmembrane</keyword>
<dbReference type="GeneID" id="42007129"/>
<protein>
    <submittedName>
        <fullName evidence="2">Uncharacterized protein</fullName>
    </submittedName>
</protein>
<name>A0A507BLI1_9FUNG</name>